<feature type="region of interest" description="Disordered" evidence="1">
    <location>
        <begin position="1"/>
        <end position="20"/>
    </location>
</feature>
<dbReference type="EMBL" id="FNOK01000006">
    <property type="protein sequence ID" value="SDW93381.1"/>
    <property type="molecule type" value="Genomic_DNA"/>
</dbReference>
<evidence type="ECO:0000313" key="2">
    <source>
        <dbReference type="EMBL" id="SDW93381.1"/>
    </source>
</evidence>
<dbReference type="AlphaFoldDB" id="A0A1H2XKF5"/>
<accession>A0A1H2XKF5</accession>
<sequence length="50" mass="5159">MSGGVAGSGGWDQRGADVGCHEGEHGLQVVGFGTERDPRTARFATEPVDT</sequence>
<dbReference type="Proteomes" id="UP000199529">
    <property type="component" value="Unassembled WGS sequence"/>
</dbReference>
<feature type="region of interest" description="Disordered" evidence="1">
    <location>
        <begin position="28"/>
        <end position="50"/>
    </location>
</feature>
<organism evidence="2 3">
    <name type="scientific">Saccharopolyspora shandongensis</name>
    <dbReference type="NCBI Taxonomy" id="418495"/>
    <lineage>
        <taxon>Bacteria</taxon>
        <taxon>Bacillati</taxon>
        <taxon>Actinomycetota</taxon>
        <taxon>Actinomycetes</taxon>
        <taxon>Pseudonocardiales</taxon>
        <taxon>Pseudonocardiaceae</taxon>
        <taxon>Saccharopolyspora</taxon>
    </lineage>
</organism>
<dbReference type="RefSeq" id="WP_177226362.1">
    <property type="nucleotide sequence ID" value="NZ_FNOK01000006.1"/>
</dbReference>
<proteinExistence type="predicted"/>
<evidence type="ECO:0000256" key="1">
    <source>
        <dbReference type="SAM" id="MobiDB-lite"/>
    </source>
</evidence>
<gene>
    <name evidence="2" type="ORF">SAMN05216215_1006121</name>
</gene>
<name>A0A1H2XKF5_9PSEU</name>
<reference evidence="3" key="1">
    <citation type="submission" date="2016-10" db="EMBL/GenBank/DDBJ databases">
        <authorList>
            <person name="Varghese N."/>
            <person name="Submissions S."/>
        </authorList>
    </citation>
    <scope>NUCLEOTIDE SEQUENCE [LARGE SCALE GENOMIC DNA]</scope>
    <source>
        <strain evidence="3">CGMCC 4.3530</strain>
    </source>
</reference>
<keyword evidence="3" id="KW-1185">Reference proteome</keyword>
<feature type="compositionally biased region" description="Gly residues" evidence="1">
    <location>
        <begin position="1"/>
        <end position="12"/>
    </location>
</feature>
<protein>
    <submittedName>
        <fullName evidence="2">Uncharacterized protein</fullName>
    </submittedName>
</protein>
<evidence type="ECO:0000313" key="3">
    <source>
        <dbReference type="Proteomes" id="UP000199529"/>
    </source>
</evidence>